<gene>
    <name evidence="3" type="primary">ramA_2</name>
    <name evidence="3" type="ORF">AS52_00855</name>
</gene>
<dbReference type="Gene3D" id="3.60.110.10">
    <property type="entry name" value="Carbon-nitrogen hydrolase"/>
    <property type="match status" value="1"/>
</dbReference>
<keyword evidence="3" id="KW-0378">Hydrolase</keyword>
<evidence type="ECO:0000256" key="1">
    <source>
        <dbReference type="ARBA" id="ARBA00010613"/>
    </source>
</evidence>
<dbReference type="PANTHER" id="PTHR23088">
    <property type="entry name" value="NITRILASE-RELATED"/>
    <property type="match status" value="1"/>
</dbReference>
<dbReference type="InterPro" id="IPR003010">
    <property type="entry name" value="C-N_Hydrolase"/>
</dbReference>
<dbReference type="SUPFAM" id="SSF56317">
    <property type="entry name" value="Carbon-nitrogen hydrolase"/>
    <property type="match status" value="1"/>
</dbReference>
<name>A0A806TD31_PRIMG</name>
<protein>
    <submittedName>
        <fullName evidence="3">(R)-stereoselective amidase</fullName>
        <ecNumber evidence="3">3.5.1.100</ecNumber>
    </submittedName>
</protein>
<comment type="similarity">
    <text evidence="1">Belongs to the carbon-nitrogen hydrolase superfamily. NIT1/NIT2 family.</text>
</comment>
<evidence type="ECO:0000313" key="4">
    <source>
        <dbReference type="Proteomes" id="UP000036410"/>
    </source>
</evidence>
<dbReference type="RefSeq" id="WP_049162981.1">
    <property type="nucleotide sequence ID" value="NZ_CP010586.1"/>
</dbReference>
<dbReference type="CDD" id="cd07197">
    <property type="entry name" value="nitrilase"/>
    <property type="match status" value="1"/>
</dbReference>
<evidence type="ECO:0000313" key="3">
    <source>
        <dbReference type="EMBL" id="AKP75820.1"/>
    </source>
</evidence>
<evidence type="ECO:0000259" key="2">
    <source>
        <dbReference type="PROSITE" id="PS50263"/>
    </source>
</evidence>
<dbReference type="Proteomes" id="UP000036410">
    <property type="component" value="Chromosome"/>
</dbReference>
<dbReference type="AlphaFoldDB" id="A0A806TD31"/>
<dbReference type="PANTHER" id="PTHR23088:SF27">
    <property type="entry name" value="DEAMINATED GLUTATHIONE AMIDASE"/>
    <property type="match status" value="1"/>
</dbReference>
<organism evidence="3 4">
    <name type="scientific">Priestia megaterium Q3</name>
    <dbReference type="NCBI Taxonomy" id="1452722"/>
    <lineage>
        <taxon>Bacteria</taxon>
        <taxon>Bacillati</taxon>
        <taxon>Bacillota</taxon>
        <taxon>Bacilli</taxon>
        <taxon>Bacillales</taxon>
        <taxon>Bacillaceae</taxon>
        <taxon>Priestia</taxon>
    </lineage>
</organism>
<accession>A0A806TD31</accession>
<reference evidence="3 4" key="1">
    <citation type="submission" date="2015-01" db="EMBL/GenBank/DDBJ databases">
        <title>Genome sequence of bacillus megaterium Q3.</title>
        <authorList>
            <person name="Wang Y."/>
            <person name="Luo K."/>
            <person name="Bai L."/>
            <person name="Luo F."/>
        </authorList>
    </citation>
    <scope>NUCLEOTIDE SEQUENCE [LARGE SCALE GENOMIC DNA]</scope>
    <source>
        <strain evidence="3 4">Q3</strain>
    </source>
</reference>
<dbReference type="EC" id="3.5.1.100" evidence="3"/>
<dbReference type="PROSITE" id="PS50263">
    <property type="entry name" value="CN_HYDROLASE"/>
    <property type="match status" value="1"/>
</dbReference>
<dbReference type="EMBL" id="CP010586">
    <property type="protein sequence ID" value="AKP75820.1"/>
    <property type="molecule type" value="Genomic_DNA"/>
</dbReference>
<proteinExistence type="inferred from homology"/>
<dbReference type="GO" id="GO:0016787">
    <property type="term" value="F:hydrolase activity"/>
    <property type="evidence" value="ECO:0007669"/>
    <property type="project" value="UniProtKB-KW"/>
</dbReference>
<dbReference type="Pfam" id="PF00795">
    <property type="entry name" value="CN_hydrolase"/>
    <property type="match status" value="1"/>
</dbReference>
<sequence>MKHQTFIAAAVQMNCELGNPGSNLEKAYHLIEQAVLKGASFIVLPELFNTGYRVEEKDWQYAEYIPGYTSEWLVQTAQKFNVTIAGCILEKKNDRIYDTCLVVDRDGIQGTYRKIYLWDQEKQRFQKGDRYEVTQLGEVTLGMQICYEVGFPEGARVLTLKGANVLIYSSAFGSLRRYAWDIATKARALENGCFVIASNRTGTEKNETVFGGGSRIINPQGKVLTEATKEDEVIVAEIDLVQVEEQRKAIPYLLDLQNDMYKEPSK</sequence>
<feature type="domain" description="CN hydrolase" evidence="2">
    <location>
        <begin position="6"/>
        <end position="240"/>
    </location>
</feature>
<dbReference type="InterPro" id="IPR036526">
    <property type="entry name" value="C-N_Hydrolase_sf"/>
</dbReference>